<dbReference type="AlphaFoldDB" id="A0AAD9IJD3"/>
<gene>
    <name evidence="11" type="ORF">QBZ16_003646</name>
</gene>
<dbReference type="InterPro" id="IPR040184">
    <property type="entry name" value="Mcm10"/>
</dbReference>
<dbReference type="InterPro" id="IPR015411">
    <property type="entry name" value="Rep_factor_Mcm10_C"/>
</dbReference>
<dbReference type="GO" id="GO:0008270">
    <property type="term" value="F:zinc ion binding"/>
    <property type="evidence" value="ECO:0007669"/>
    <property type="project" value="UniProtKB-KW"/>
</dbReference>
<keyword evidence="8" id="KW-0539">Nucleus</keyword>
<dbReference type="SMART" id="SM01280">
    <property type="entry name" value="Mcm10"/>
    <property type="match status" value="1"/>
</dbReference>
<keyword evidence="12" id="KW-1185">Reference proteome</keyword>
<evidence type="ECO:0000256" key="9">
    <source>
        <dbReference type="SAM" id="MobiDB-lite"/>
    </source>
</evidence>
<comment type="caution">
    <text evidence="11">The sequence shown here is derived from an EMBL/GenBank/DDBJ whole genome shotgun (WGS) entry which is preliminary data.</text>
</comment>
<protein>
    <recommendedName>
        <fullName evidence="3">Protein MCM10 homolog</fullName>
    </recommendedName>
</protein>
<evidence type="ECO:0000256" key="8">
    <source>
        <dbReference type="ARBA" id="ARBA00023242"/>
    </source>
</evidence>
<evidence type="ECO:0000256" key="2">
    <source>
        <dbReference type="ARBA" id="ARBA00009679"/>
    </source>
</evidence>
<sequence length="549" mass="59296">MEWNDLLLELEQEGQRQLGLDNEAGDGKENRPDNARPSSRSTYSIWKVTDLDATSVSLFLFGSAHDELWQRAPGTMVALLSPKVRNERDLTLTALQAEQIWVLGTSTDFGFCKALTKVVWAAGAPCKMPVNLAKCAYCPYHAQSEFNRLKRNARNEFQGSTLRTAFQRGNAKAGLHWQLGVFDPKARSRERTLAAAPDRLAAAAAAASGCGSTAGSKYVSSLADPAAAMAATLERRRRERAQLGDGRVSDVLPRGRTTGLLVPSAVASLAPRHSDAGRALLGSKRKDRDVVLEIEGCEGAGMVAARDDGARARALALLKTCSAAPKPPVPDFLAAPARRRRAVGAEASTSAVPARGPDAAPSTSRPAAMPSAPAARPSKPAAAAAQPASALAAAFGDLVNESLTAPGSRYASLVEDEDDARLHGVLSILETKDELAAKMDATTKLQVQAFHCRLCQYTAERRRPECGAHPQDVRRVTATKRWWQCEHCRFRFTTVGVKYPTRRCAKCNHPENGFQSVSQWRPGKEGEADRVADRAQLLTRGLEQKWVNS</sequence>
<accession>A0AAD9IJD3</accession>
<feature type="compositionally biased region" description="Low complexity" evidence="9">
    <location>
        <begin position="359"/>
        <end position="381"/>
    </location>
</feature>
<dbReference type="GO" id="GO:0003688">
    <property type="term" value="F:DNA replication origin binding"/>
    <property type="evidence" value="ECO:0007669"/>
    <property type="project" value="TreeGrafter"/>
</dbReference>
<organism evidence="11 12">
    <name type="scientific">Prototheca wickerhamii</name>
    <dbReference type="NCBI Taxonomy" id="3111"/>
    <lineage>
        <taxon>Eukaryota</taxon>
        <taxon>Viridiplantae</taxon>
        <taxon>Chlorophyta</taxon>
        <taxon>core chlorophytes</taxon>
        <taxon>Trebouxiophyceae</taxon>
        <taxon>Chlorellales</taxon>
        <taxon>Chlorellaceae</taxon>
        <taxon>Prototheca</taxon>
    </lineage>
</organism>
<name>A0AAD9IJD3_PROWI</name>
<dbReference type="GO" id="GO:0003697">
    <property type="term" value="F:single-stranded DNA binding"/>
    <property type="evidence" value="ECO:0007669"/>
    <property type="project" value="InterPro"/>
</dbReference>
<dbReference type="PANTHER" id="PTHR13454">
    <property type="entry name" value="PROTEIN MCM10 HOMOLOG"/>
    <property type="match status" value="1"/>
</dbReference>
<evidence type="ECO:0000313" key="11">
    <source>
        <dbReference type="EMBL" id="KAK2078806.1"/>
    </source>
</evidence>
<dbReference type="EMBL" id="JASFZW010000004">
    <property type="protein sequence ID" value="KAK2078806.1"/>
    <property type="molecule type" value="Genomic_DNA"/>
</dbReference>
<dbReference type="InterPro" id="IPR012340">
    <property type="entry name" value="NA-bd_OB-fold"/>
</dbReference>
<dbReference type="InterPro" id="IPR055065">
    <property type="entry name" value="OB_MCM10"/>
</dbReference>
<proteinExistence type="inferred from homology"/>
<evidence type="ECO:0000256" key="3">
    <source>
        <dbReference type="ARBA" id="ARBA00017770"/>
    </source>
</evidence>
<keyword evidence="6" id="KW-0863">Zinc-finger</keyword>
<dbReference type="InterPro" id="IPR015408">
    <property type="entry name" value="Znf_Mcm10/DnaG"/>
</dbReference>
<evidence type="ECO:0000313" key="12">
    <source>
        <dbReference type="Proteomes" id="UP001255856"/>
    </source>
</evidence>
<evidence type="ECO:0000256" key="1">
    <source>
        <dbReference type="ARBA" id="ARBA00004123"/>
    </source>
</evidence>
<dbReference type="Gene3D" id="2.40.50.140">
    <property type="entry name" value="Nucleic acid-binding proteins"/>
    <property type="match status" value="1"/>
</dbReference>
<evidence type="ECO:0000256" key="6">
    <source>
        <dbReference type="ARBA" id="ARBA00022771"/>
    </source>
</evidence>
<evidence type="ECO:0000259" key="10">
    <source>
        <dbReference type="SMART" id="SM01280"/>
    </source>
</evidence>
<comment type="similarity">
    <text evidence="2">Belongs to the MCM10 family.</text>
</comment>
<dbReference type="Pfam" id="PF22379">
    <property type="entry name" value="OB_MCM10"/>
    <property type="match status" value="1"/>
</dbReference>
<dbReference type="GO" id="GO:0043596">
    <property type="term" value="C:nuclear replication fork"/>
    <property type="evidence" value="ECO:0007669"/>
    <property type="project" value="TreeGrafter"/>
</dbReference>
<dbReference type="Pfam" id="PF09329">
    <property type="entry name" value="zf-primase"/>
    <property type="match status" value="1"/>
</dbReference>
<evidence type="ECO:0000256" key="5">
    <source>
        <dbReference type="ARBA" id="ARBA00022723"/>
    </source>
</evidence>
<keyword evidence="7" id="KW-0862">Zinc</keyword>
<keyword evidence="5" id="KW-0479">Metal-binding</keyword>
<reference evidence="11" key="1">
    <citation type="submission" date="2021-01" db="EMBL/GenBank/DDBJ databases">
        <authorList>
            <person name="Eckstrom K.M.E."/>
        </authorList>
    </citation>
    <scope>NUCLEOTIDE SEQUENCE</scope>
    <source>
        <strain evidence="11">UVCC 0001</strain>
    </source>
</reference>
<keyword evidence="4" id="KW-0235">DNA replication</keyword>
<dbReference type="PANTHER" id="PTHR13454:SF11">
    <property type="entry name" value="PROTEIN MCM10 HOMOLOG"/>
    <property type="match status" value="1"/>
</dbReference>
<dbReference type="Proteomes" id="UP001255856">
    <property type="component" value="Unassembled WGS sequence"/>
</dbReference>
<comment type="subcellular location">
    <subcellularLocation>
        <location evidence="1">Nucleus</location>
    </subcellularLocation>
</comment>
<evidence type="ECO:0000256" key="4">
    <source>
        <dbReference type="ARBA" id="ARBA00022705"/>
    </source>
</evidence>
<feature type="domain" description="Replication factor Mcm10 C-terminal" evidence="10">
    <location>
        <begin position="144"/>
        <end position="549"/>
    </location>
</feature>
<dbReference type="GO" id="GO:0006270">
    <property type="term" value="P:DNA replication initiation"/>
    <property type="evidence" value="ECO:0007669"/>
    <property type="project" value="InterPro"/>
</dbReference>
<feature type="region of interest" description="Disordered" evidence="9">
    <location>
        <begin position="344"/>
        <end position="381"/>
    </location>
</feature>
<feature type="compositionally biased region" description="Basic and acidic residues" evidence="9">
    <location>
        <begin position="25"/>
        <end position="34"/>
    </location>
</feature>
<evidence type="ECO:0000256" key="7">
    <source>
        <dbReference type="ARBA" id="ARBA00022833"/>
    </source>
</evidence>
<feature type="region of interest" description="Disordered" evidence="9">
    <location>
        <begin position="19"/>
        <end position="40"/>
    </location>
</feature>